<dbReference type="Proteomes" id="UP000034883">
    <property type="component" value="Chromosome"/>
</dbReference>
<name>A0A0F6SHC1_9BACT</name>
<reference evidence="2 3" key="1">
    <citation type="submission" date="2015-03" db="EMBL/GenBank/DDBJ databases">
        <title>Genome assembly of Sandaracinus amylolyticus DSM 53668.</title>
        <authorList>
            <person name="Sharma G."/>
            <person name="Subramanian S."/>
        </authorList>
    </citation>
    <scope>NUCLEOTIDE SEQUENCE [LARGE SCALE GENOMIC DNA]</scope>
    <source>
        <strain evidence="2 3">DSM 53668</strain>
    </source>
</reference>
<protein>
    <recommendedName>
        <fullName evidence="4">Lipoprotein</fullName>
    </recommendedName>
</protein>
<proteinExistence type="predicted"/>
<dbReference type="AlphaFoldDB" id="A0A0F6SHC1"/>
<dbReference type="RefSeq" id="WP_053237167.1">
    <property type="nucleotide sequence ID" value="NZ_CP011125.1"/>
</dbReference>
<accession>A0A0F6SHC1</accession>
<feature type="signal peptide" evidence="1">
    <location>
        <begin position="1"/>
        <end position="25"/>
    </location>
</feature>
<dbReference type="PROSITE" id="PS51257">
    <property type="entry name" value="PROKAR_LIPOPROTEIN"/>
    <property type="match status" value="1"/>
</dbReference>
<keyword evidence="3" id="KW-1185">Reference proteome</keyword>
<gene>
    <name evidence="2" type="ORF">DB32_007333</name>
</gene>
<sequence length="145" mass="15507">MENTIGRPLALTLRGLALLTTLVLAGASAGCEVSDGTDVRSYTDSAGRSCTVDLFDISYTATCDADPTTVVTCTEGQEPAFVLDDDYDFETEIWTLRSCGACIDRAARTTYTDSPSCALVDCETDLDCLHDRYTCMGGICQDLGN</sequence>
<dbReference type="STRING" id="927083.DB32_007333"/>
<evidence type="ECO:0008006" key="4">
    <source>
        <dbReference type="Google" id="ProtNLM"/>
    </source>
</evidence>
<evidence type="ECO:0000313" key="2">
    <source>
        <dbReference type="EMBL" id="AKF10184.1"/>
    </source>
</evidence>
<organism evidence="2 3">
    <name type="scientific">Sandaracinus amylolyticus</name>
    <dbReference type="NCBI Taxonomy" id="927083"/>
    <lineage>
        <taxon>Bacteria</taxon>
        <taxon>Pseudomonadati</taxon>
        <taxon>Myxococcota</taxon>
        <taxon>Polyangia</taxon>
        <taxon>Polyangiales</taxon>
        <taxon>Sandaracinaceae</taxon>
        <taxon>Sandaracinus</taxon>
    </lineage>
</organism>
<keyword evidence="1" id="KW-0732">Signal</keyword>
<dbReference type="EMBL" id="CP011125">
    <property type="protein sequence ID" value="AKF10184.1"/>
    <property type="molecule type" value="Genomic_DNA"/>
</dbReference>
<dbReference type="KEGG" id="samy:DB32_007333"/>
<evidence type="ECO:0000256" key="1">
    <source>
        <dbReference type="SAM" id="SignalP"/>
    </source>
</evidence>
<feature type="chain" id="PRO_5002509821" description="Lipoprotein" evidence="1">
    <location>
        <begin position="26"/>
        <end position="145"/>
    </location>
</feature>
<evidence type="ECO:0000313" key="3">
    <source>
        <dbReference type="Proteomes" id="UP000034883"/>
    </source>
</evidence>